<proteinExistence type="predicted"/>
<keyword evidence="1" id="KW-1133">Transmembrane helix</keyword>
<dbReference type="AlphaFoldDB" id="A0A7G9Z5H2"/>
<accession>A0A7G9Z5H2</accession>
<evidence type="ECO:0000256" key="1">
    <source>
        <dbReference type="SAM" id="Phobius"/>
    </source>
</evidence>
<organism evidence="2">
    <name type="scientific">Candidatus Methanophaga sp. ANME-1 ERB7</name>
    <dbReference type="NCBI Taxonomy" id="2759913"/>
    <lineage>
        <taxon>Archaea</taxon>
        <taxon>Methanobacteriati</taxon>
        <taxon>Methanobacteriota</taxon>
        <taxon>Stenosarchaea group</taxon>
        <taxon>Methanomicrobia</taxon>
        <taxon>Candidatus Methanophagales</taxon>
        <taxon>Candidatus Methanophagaceae</taxon>
        <taxon>Candidatus Methanophaga</taxon>
    </lineage>
</organism>
<evidence type="ECO:0000313" key="2">
    <source>
        <dbReference type="EMBL" id="QNO55506.1"/>
    </source>
</evidence>
<gene>
    <name evidence="2" type="ORF">BHOFGHMF_00023</name>
</gene>
<protein>
    <submittedName>
        <fullName evidence="2">Uncharacterized protein</fullName>
    </submittedName>
</protein>
<name>A0A7G9Z5H2_9EURY</name>
<feature type="transmembrane region" description="Helical" evidence="1">
    <location>
        <begin position="50"/>
        <end position="69"/>
    </location>
</feature>
<keyword evidence="1" id="KW-0812">Transmembrane</keyword>
<keyword evidence="1" id="KW-0472">Membrane</keyword>
<sequence length="70" mass="7910">MDDMALRATIGLSVSEFNQLAQSLGPETEKEFYYHQHIRYGLTLLPFGTLLPSVTTSYMLGTLYAIAFIY</sequence>
<reference evidence="2" key="1">
    <citation type="submission" date="2020-06" db="EMBL/GenBank/DDBJ databases">
        <title>Unique genomic features of the anaerobic methanotrophic archaea.</title>
        <authorList>
            <person name="Chadwick G.L."/>
            <person name="Skennerton C.T."/>
            <person name="Laso-Perez R."/>
            <person name="Leu A.O."/>
            <person name="Speth D.R."/>
            <person name="Yu H."/>
            <person name="Morgan-Lang C."/>
            <person name="Hatzenpichler R."/>
            <person name="Goudeau D."/>
            <person name="Malmstrom R."/>
            <person name="Brazelton W.J."/>
            <person name="Woyke T."/>
            <person name="Hallam S.J."/>
            <person name="Tyson G.W."/>
            <person name="Wegener G."/>
            <person name="Boetius A."/>
            <person name="Orphan V."/>
        </authorList>
    </citation>
    <scope>NUCLEOTIDE SEQUENCE</scope>
</reference>
<dbReference type="EMBL" id="MT631616">
    <property type="protein sequence ID" value="QNO55506.1"/>
    <property type="molecule type" value="Genomic_DNA"/>
</dbReference>